<keyword evidence="2" id="KW-0732">Signal</keyword>
<proteinExistence type="predicted"/>
<dbReference type="PROSITE" id="PS50213">
    <property type="entry name" value="FAS1"/>
    <property type="match status" value="1"/>
</dbReference>
<feature type="signal peptide" evidence="2">
    <location>
        <begin position="1"/>
        <end position="19"/>
    </location>
</feature>
<reference evidence="4" key="1">
    <citation type="submission" date="2021-01" db="EMBL/GenBank/DDBJ databases">
        <authorList>
            <person name="Corre E."/>
            <person name="Pelletier E."/>
            <person name="Niang G."/>
            <person name="Scheremetjew M."/>
            <person name="Finn R."/>
            <person name="Kale V."/>
            <person name="Holt S."/>
            <person name="Cochrane G."/>
            <person name="Meng A."/>
            <person name="Brown T."/>
            <person name="Cohen L."/>
        </authorList>
    </citation>
    <scope>NUCLEOTIDE SEQUENCE</scope>
    <source>
        <strain evidence="4">10249 10 AB</strain>
    </source>
</reference>
<accession>A0A7S4A987</accession>
<dbReference type="EMBL" id="HBIX01000883">
    <property type="protein sequence ID" value="CAE0707953.1"/>
    <property type="molecule type" value="Transcribed_RNA"/>
</dbReference>
<dbReference type="InterPro" id="IPR000782">
    <property type="entry name" value="FAS1_domain"/>
</dbReference>
<evidence type="ECO:0000259" key="3">
    <source>
        <dbReference type="PROSITE" id="PS50213"/>
    </source>
</evidence>
<evidence type="ECO:0000313" key="4">
    <source>
        <dbReference type="EMBL" id="CAE0707953.1"/>
    </source>
</evidence>
<dbReference type="Pfam" id="PF02469">
    <property type="entry name" value="Fasciclin"/>
    <property type="match status" value="1"/>
</dbReference>
<feature type="chain" id="PRO_5030700527" description="FAS1 domain-containing protein" evidence="2">
    <location>
        <begin position="20"/>
        <end position="216"/>
    </location>
</feature>
<dbReference type="AlphaFoldDB" id="A0A7S4A987"/>
<gene>
    <name evidence="4" type="ORF">PAUS00366_LOCUS673</name>
</gene>
<feature type="compositionally biased region" description="Basic and acidic residues" evidence="1">
    <location>
        <begin position="202"/>
        <end position="216"/>
    </location>
</feature>
<dbReference type="Gene3D" id="2.30.180.10">
    <property type="entry name" value="FAS1 domain"/>
    <property type="match status" value="1"/>
</dbReference>
<dbReference type="SUPFAM" id="SSF82153">
    <property type="entry name" value="FAS1 domain"/>
    <property type="match status" value="1"/>
</dbReference>
<dbReference type="InterPro" id="IPR050904">
    <property type="entry name" value="Adhesion/Biosynth-related"/>
</dbReference>
<dbReference type="GO" id="GO:0005615">
    <property type="term" value="C:extracellular space"/>
    <property type="evidence" value="ECO:0007669"/>
    <property type="project" value="TreeGrafter"/>
</dbReference>
<dbReference type="PANTHER" id="PTHR10900">
    <property type="entry name" value="PERIOSTIN-RELATED"/>
    <property type="match status" value="1"/>
</dbReference>
<evidence type="ECO:0000256" key="2">
    <source>
        <dbReference type="SAM" id="SignalP"/>
    </source>
</evidence>
<feature type="domain" description="FAS1" evidence="3">
    <location>
        <begin position="61"/>
        <end position="189"/>
    </location>
</feature>
<name>A0A7S4A987_9STRA</name>
<dbReference type="PANTHER" id="PTHR10900:SF77">
    <property type="entry name" value="FI19380P1"/>
    <property type="match status" value="1"/>
</dbReference>
<evidence type="ECO:0000256" key="1">
    <source>
        <dbReference type="SAM" id="MobiDB-lite"/>
    </source>
</evidence>
<feature type="region of interest" description="Disordered" evidence="1">
    <location>
        <begin position="195"/>
        <end position="216"/>
    </location>
</feature>
<sequence>MKFYLATTVAALVATGTSAFAPTSSAKSPSSTALNARMNIWSTLGSLEGPSVCWGPEGVIIGHEEIEIKEYDNFDMFQSALRQSGLENKLKAIGPYTLLAPTNSAIQQYKGVLDEETLGYHILLKDAYSDEFDGPLETLSGHIMTGKAEFRKNYADDALIGHVGQTYGTPYPIDVQCDNGIIHAIPTVLTPGWTPPGAEDQLTTRRPDMDLRNGIL</sequence>
<organism evidence="4">
    <name type="scientific">Pseudo-nitzschia australis</name>
    <dbReference type="NCBI Taxonomy" id="44445"/>
    <lineage>
        <taxon>Eukaryota</taxon>
        <taxon>Sar</taxon>
        <taxon>Stramenopiles</taxon>
        <taxon>Ochrophyta</taxon>
        <taxon>Bacillariophyta</taxon>
        <taxon>Bacillariophyceae</taxon>
        <taxon>Bacillariophycidae</taxon>
        <taxon>Bacillariales</taxon>
        <taxon>Bacillariaceae</taxon>
        <taxon>Pseudo-nitzschia</taxon>
    </lineage>
</organism>
<protein>
    <recommendedName>
        <fullName evidence="3">FAS1 domain-containing protein</fullName>
    </recommendedName>
</protein>
<dbReference type="InterPro" id="IPR036378">
    <property type="entry name" value="FAS1_dom_sf"/>
</dbReference>